<evidence type="ECO:0000256" key="1">
    <source>
        <dbReference type="ARBA" id="ARBA00007218"/>
    </source>
</evidence>
<dbReference type="PANTHER" id="PTHR31353">
    <property type="entry name" value="FAM98"/>
    <property type="match status" value="1"/>
</dbReference>
<dbReference type="Pfam" id="PF10239">
    <property type="entry name" value="DUF2465"/>
    <property type="match status" value="1"/>
</dbReference>
<feature type="compositionally biased region" description="Gly residues" evidence="2">
    <location>
        <begin position="313"/>
        <end position="349"/>
    </location>
</feature>
<keyword evidence="3" id="KW-1185">Reference proteome</keyword>
<dbReference type="CTD" id="283742"/>
<evidence type="ECO:0000313" key="4">
    <source>
        <dbReference type="RefSeq" id="XP_012678310.2"/>
    </source>
</evidence>
<evidence type="ECO:0000256" key="2">
    <source>
        <dbReference type="SAM" id="MobiDB-lite"/>
    </source>
</evidence>
<reference evidence="4" key="1">
    <citation type="submission" date="2025-08" db="UniProtKB">
        <authorList>
            <consortium name="RefSeq"/>
        </authorList>
    </citation>
    <scope>IDENTIFICATION</scope>
</reference>
<comment type="similarity">
    <text evidence="1">Belongs to the FAM98 family.</text>
</comment>
<name>A0A6P3VQE7_CLUHA</name>
<dbReference type="OrthoDB" id="512356at2759"/>
<protein>
    <submittedName>
        <fullName evidence="4">Protein FAM98B</fullName>
    </submittedName>
</protein>
<feature type="compositionally biased region" description="Basic and acidic residues" evidence="2">
    <location>
        <begin position="288"/>
        <end position="301"/>
    </location>
</feature>
<accession>A0A6P3VQE7</accession>
<gene>
    <name evidence="4" type="primary">fam98b</name>
</gene>
<dbReference type="KEGG" id="char:105896130"/>
<proteinExistence type="inferred from homology"/>
<feature type="region of interest" description="Disordered" evidence="2">
    <location>
        <begin position="288"/>
        <end position="372"/>
    </location>
</feature>
<dbReference type="InterPro" id="IPR018797">
    <property type="entry name" value="FAM98"/>
</dbReference>
<dbReference type="GeneID" id="105896130"/>
<evidence type="ECO:0000313" key="3">
    <source>
        <dbReference type="Proteomes" id="UP000515152"/>
    </source>
</evidence>
<feature type="compositionally biased region" description="Gly residues" evidence="2">
    <location>
        <begin position="358"/>
        <end position="372"/>
    </location>
</feature>
<dbReference type="AlphaFoldDB" id="A0A6P3VQE7"/>
<sequence length="372" mass="40014">MESDVLDTLDQLGYEGPLLDEKALSTASEEGLSSAEYVNLCIWLMSRLNPTLDTDVSLISRGDGCHLEIGALLKEMACPYHAIVAALMEGKLNKKDCLKLILYLASELQAAQIVHSKPVKSKDHELKDTPTEDIQAICKTLHISLENTSENVLSIIDEKIKSLLKEVPKDHIGEPVFKHSLSNEQWMKLEKINVLLSSEYQCRRRMLIKRLDVTVQSFGWSDRAKEKVDCMARAYQPKRHSLHLKSSVSLAHLLAAREDLCNVVKTSGGSTRDNTSCAVNKILMGRVPDRGGRPYELDRPPPEMPPWKKRQDGGGGRGGGYGGGGGGWGGGHGGGGGGGGGGGWGGGGKRGGKSSWSYGGGGGKGYQGKGGY</sequence>
<organism evidence="3 4">
    <name type="scientific">Clupea harengus</name>
    <name type="common">Atlantic herring</name>
    <dbReference type="NCBI Taxonomy" id="7950"/>
    <lineage>
        <taxon>Eukaryota</taxon>
        <taxon>Metazoa</taxon>
        <taxon>Chordata</taxon>
        <taxon>Craniata</taxon>
        <taxon>Vertebrata</taxon>
        <taxon>Euteleostomi</taxon>
        <taxon>Actinopterygii</taxon>
        <taxon>Neopterygii</taxon>
        <taxon>Teleostei</taxon>
        <taxon>Clupei</taxon>
        <taxon>Clupeiformes</taxon>
        <taxon>Clupeoidei</taxon>
        <taxon>Clupeidae</taxon>
        <taxon>Clupea</taxon>
    </lineage>
</organism>
<dbReference type="RefSeq" id="XP_012678310.2">
    <property type="nucleotide sequence ID" value="XM_012822856.3"/>
</dbReference>
<dbReference type="PANTHER" id="PTHR31353:SF11">
    <property type="entry name" value="PROTEIN FAM98B"/>
    <property type="match status" value="1"/>
</dbReference>
<dbReference type="GO" id="GO:0072669">
    <property type="term" value="C:tRNA-splicing ligase complex"/>
    <property type="evidence" value="ECO:0007669"/>
    <property type="project" value="TreeGrafter"/>
</dbReference>
<dbReference type="Proteomes" id="UP000515152">
    <property type="component" value="Chromosome 14"/>
</dbReference>